<proteinExistence type="predicted"/>
<dbReference type="AlphaFoldDB" id="A0ABD3HZL0"/>
<dbReference type="InterPro" id="IPR036691">
    <property type="entry name" value="Endo/exonu/phosph_ase_sf"/>
</dbReference>
<dbReference type="Proteomes" id="UP001633002">
    <property type="component" value="Unassembled WGS sequence"/>
</dbReference>
<evidence type="ECO:0000256" key="1">
    <source>
        <dbReference type="SAM" id="Coils"/>
    </source>
</evidence>
<evidence type="ECO:0000313" key="4">
    <source>
        <dbReference type="Proteomes" id="UP001633002"/>
    </source>
</evidence>
<dbReference type="EMBL" id="JBJQOH010000002">
    <property type="protein sequence ID" value="KAL3696396.1"/>
    <property type="molecule type" value="Genomic_DNA"/>
</dbReference>
<reference evidence="3 4" key="1">
    <citation type="submission" date="2024-09" db="EMBL/GenBank/DDBJ databases">
        <title>Chromosome-scale assembly of Riccia sorocarpa.</title>
        <authorList>
            <person name="Paukszto L."/>
        </authorList>
    </citation>
    <scope>NUCLEOTIDE SEQUENCE [LARGE SCALE GENOMIC DNA]</scope>
    <source>
        <strain evidence="3">LP-2024</strain>
        <tissue evidence="3">Aerial parts of the thallus</tissue>
    </source>
</reference>
<dbReference type="SUPFAM" id="SSF56219">
    <property type="entry name" value="DNase I-like"/>
    <property type="match status" value="1"/>
</dbReference>
<gene>
    <name evidence="3" type="ORF">R1sor_010472</name>
</gene>
<dbReference type="Gene3D" id="3.60.10.10">
    <property type="entry name" value="Endonuclease/exonuclease/phosphatase"/>
    <property type="match status" value="1"/>
</dbReference>
<protein>
    <recommendedName>
        <fullName evidence="2">Endonuclease/exonuclease/phosphatase domain-containing protein</fullName>
    </recommendedName>
</protein>
<keyword evidence="1" id="KW-0175">Coiled coil</keyword>
<comment type="caution">
    <text evidence="3">The sequence shown here is derived from an EMBL/GenBank/DDBJ whole genome shotgun (WGS) entry which is preliminary data.</text>
</comment>
<evidence type="ECO:0000259" key="2">
    <source>
        <dbReference type="Pfam" id="PF03372"/>
    </source>
</evidence>
<evidence type="ECO:0000313" key="3">
    <source>
        <dbReference type="EMBL" id="KAL3696396.1"/>
    </source>
</evidence>
<name>A0ABD3HZL0_9MARC</name>
<dbReference type="InterPro" id="IPR005135">
    <property type="entry name" value="Endo/exonuclease/phosphatase"/>
</dbReference>
<sequence>MNMEGTAPNSPLGKIFQYIQSTNNLVAGVLAEMVKVKTAVDNLTAKVDVLESSIEKEDNRSRQELETLKVEVNSFQRQLETHTASGAQSETLNTTLELIQGQLSSLVSMERTSPTVAPPAPDLTEVLQVFETKMKSYAEVTRESQCTLIKEQEVEREARVSRSLNLRFVGLEETEGENTMGSVLALCKEVLKVASPKVERAVRIGRNERGPRTVVQGCAELWARADIITLVETWEYRNSGVDIPGFAKLHSVYNTRKTDKGRGFGGLGVWVRDGLQLKLAVEFEDKNKQFMSLRITGKSVGFVVIAYFAPWGAPIYTRLEGGDPFIVISREVSKLCELGPVWVCGDFNSRIGDEQGGELTEVGTALWRNPEVTTWARSSEDAGRNTFAASFIQFVTICGLTIFNGVEQFPGTSHFTCVTPMGCSVVDYLLGSKLARTHLTMFELGDLQPESDHKPIYWTLTGMSDGVRRTKPKAVSRGLPSSVCQREYSRLVTERLQGVTNPGLVTDVLLQTAKQIFKTSTPREKPWFDEECRNARVKAMQNPDRTIDCQKIFRDYKTLIKTKRRAYIRLLQERLEEELMRSPQLFWQRMSSEKGVVELREVDLRNYVADLYLVPTAGRMQELEGPSYGLPGCLDV</sequence>
<keyword evidence="4" id="KW-1185">Reference proteome</keyword>
<dbReference type="Pfam" id="PF03372">
    <property type="entry name" value="Exo_endo_phos"/>
    <property type="match status" value="1"/>
</dbReference>
<accession>A0ABD3HZL0</accession>
<organism evidence="3 4">
    <name type="scientific">Riccia sorocarpa</name>
    <dbReference type="NCBI Taxonomy" id="122646"/>
    <lineage>
        <taxon>Eukaryota</taxon>
        <taxon>Viridiplantae</taxon>
        <taxon>Streptophyta</taxon>
        <taxon>Embryophyta</taxon>
        <taxon>Marchantiophyta</taxon>
        <taxon>Marchantiopsida</taxon>
        <taxon>Marchantiidae</taxon>
        <taxon>Marchantiales</taxon>
        <taxon>Ricciaceae</taxon>
        <taxon>Riccia</taxon>
    </lineage>
</organism>
<feature type="domain" description="Endonuclease/exonuclease/phosphatase" evidence="2">
    <location>
        <begin position="224"/>
        <end position="453"/>
    </location>
</feature>
<feature type="coiled-coil region" evidence="1">
    <location>
        <begin position="40"/>
        <end position="85"/>
    </location>
</feature>